<protein>
    <recommendedName>
        <fullName evidence="2">FAD/NAD(P)-binding domain-containing protein</fullName>
    </recommendedName>
</protein>
<organism evidence="1">
    <name type="scientific">Alexandrium monilatum</name>
    <dbReference type="NCBI Taxonomy" id="311494"/>
    <lineage>
        <taxon>Eukaryota</taxon>
        <taxon>Sar</taxon>
        <taxon>Alveolata</taxon>
        <taxon>Dinophyceae</taxon>
        <taxon>Gonyaulacales</taxon>
        <taxon>Pyrocystaceae</taxon>
        <taxon>Alexandrium</taxon>
    </lineage>
</organism>
<reference evidence="1" key="1">
    <citation type="submission" date="2021-01" db="EMBL/GenBank/DDBJ databases">
        <authorList>
            <person name="Corre E."/>
            <person name="Pelletier E."/>
            <person name="Niang G."/>
            <person name="Scheremetjew M."/>
            <person name="Finn R."/>
            <person name="Kale V."/>
            <person name="Holt S."/>
            <person name="Cochrane G."/>
            <person name="Meng A."/>
            <person name="Brown T."/>
            <person name="Cohen L."/>
        </authorList>
    </citation>
    <scope>NUCLEOTIDE SEQUENCE</scope>
    <source>
        <strain evidence="1">CCMP3105</strain>
    </source>
</reference>
<evidence type="ECO:0008006" key="2">
    <source>
        <dbReference type="Google" id="ProtNLM"/>
    </source>
</evidence>
<gene>
    <name evidence="1" type="ORF">AMON00008_LOCUS14635</name>
</gene>
<dbReference type="EMBL" id="HBNR01021939">
    <property type="protein sequence ID" value="CAE4575016.1"/>
    <property type="molecule type" value="Transcribed_RNA"/>
</dbReference>
<evidence type="ECO:0000313" key="1">
    <source>
        <dbReference type="EMBL" id="CAE4575016.1"/>
    </source>
</evidence>
<dbReference type="AlphaFoldDB" id="A0A7S4Q910"/>
<proteinExistence type="predicted"/>
<name>A0A7S4Q910_9DINO</name>
<sequence>MPGGLLFTTIPSTMRMGTARLCKPARRSAGLDFLGNLIAYKIDQYPGEDSFGGYIEYASLNRADFSQVADKVTTIVGHGAFAIENVRTCLEFDCAKMVVLCRRRNITAPKPVSWLVTQHPVPIPGPVMMEALCDAYKLLEWDPWTAYSVTTDAKRSKCRIDQGTMFGVTDVYFAAGYYGLMDIVIGDVKKLSFQCIQLKNGKKIQCEVILKTVGVRGDYQTDKILGLKELVGYWVNGDQLFPAITNSLFVQASNFAGFSIGPGLAGSVEQILWFVDFPMDFEMIRGTLPRHNKENNVIKGNALYVYSAAHAASTAIMAGQVPGLGLAAGVMGTLKHVKQRIAHPVEPFIRECTAEWEMYCDMCLANPNCKDKPRPPYPYTVESLERYKRMTDVAMGIAK</sequence>
<accession>A0A7S4Q910</accession>